<keyword evidence="1" id="KW-0328">Glycosyltransferase</keyword>
<evidence type="ECO:0000256" key="2">
    <source>
        <dbReference type="ARBA" id="ARBA00022679"/>
    </source>
</evidence>
<dbReference type="Pfam" id="PF01075">
    <property type="entry name" value="Glyco_transf_9"/>
    <property type="match status" value="1"/>
</dbReference>
<dbReference type="GO" id="GO:0005829">
    <property type="term" value="C:cytosol"/>
    <property type="evidence" value="ECO:0007669"/>
    <property type="project" value="TreeGrafter"/>
</dbReference>
<evidence type="ECO:0000313" key="4">
    <source>
        <dbReference type="Proteomes" id="UP000198863"/>
    </source>
</evidence>
<proteinExistence type="predicted"/>
<dbReference type="Gene3D" id="3.40.50.2000">
    <property type="entry name" value="Glycogen Phosphorylase B"/>
    <property type="match status" value="2"/>
</dbReference>
<keyword evidence="4" id="KW-1185">Reference proteome</keyword>
<dbReference type="Proteomes" id="UP000198863">
    <property type="component" value="Unassembled WGS sequence"/>
</dbReference>
<protein>
    <submittedName>
        <fullName evidence="3">ADP-heptose:LPS heptosyltransferase</fullName>
    </submittedName>
</protein>
<accession>A0A1G7SY33</accession>
<dbReference type="SUPFAM" id="SSF53756">
    <property type="entry name" value="UDP-Glycosyltransferase/glycogen phosphorylase"/>
    <property type="match status" value="1"/>
</dbReference>
<name>A0A1G7SY33_9ACTN</name>
<reference evidence="4" key="1">
    <citation type="submission" date="2016-10" db="EMBL/GenBank/DDBJ databases">
        <authorList>
            <person name="Varghese N."/>
            <person name="Submissions S."/>
        </authorList>
    </citation>
    <scope>NUCLEOTIDE SEQUENCE [LARGE SCALE GENOMIC DNA]</scope>
    <source>
        <strain evidence="4">DSM 44526</strain>
    </source>
</reference>
<evidence type="ECO:0000313" key="3">
    <source>
        <dbReference type="EMBL" id="SDG27762.1"/>
    </source>
</evidence>
<evidence type="ECO:0000256" key="1">
    <source>
        <dbReference type="ARBA" id="ARBA00022676"/>
    </source>
</evidence>
<dbReference type="PANTHER" id="PTHR30160:SF1">
    <property type="entry name" value="LIPOPOLYSACCHARIDE 1,2-N-ACETYLGLUCOSAMINETRANSFERASE-RELATED"/>
    <property type="match status" value="1"/>
</dbReference>
<gene>
    <name evidence="3" type="ORF">SAMN05660324_2212</name>
</gene>
<organism evidence="3 4">
    <name type="scientific">Klenkia brasiliensis</name>
    <dbReference type="NCBI Taxonomy" id="333142"/>
    <lineage>
        <taxon>Bacteria</taxon>
        <taxon>Bacillati</taxon>
        <taxon>Actinomycetota</taxon>
        <taxon>Actinomycetes</taxon>
        <taxon>Geodermatophilales</taxon>
        <taxon>Geodermatophilaceae</taxon>
        <taxon>Klenkia</taxon>
    </lineage>
</organism>
<dbReference type="CDD" id="cd03789">
    <property type="entry name" value="GT9_LPS_heptosyltransferase"/>
    <property type="match status" value="1"/>
</dbReference>
<dbReference type="GO" id="GO:0008713">
    <property type="term" value="F:ADP-heptose-lipopolysaccharide heptosyltransferase activity"/>
    <property type="evidence" value="ECO:0007669"/>
    <property type="project" value="TreeGrafter"/>
</dbReference>
<dbReference type="RefSeq" id="WP_165640231.1">
    <property type="nucleotide sequence ID" value="NZ_FNCF01000003.1"/>
</dbReference>
<sequence length="334" mass="33698">MSRALVVRLDSLGDVVVCGPAVRAVAAGSSSTTVLAGPRSAEVARLLPGVDDVEVFDAPWISAGAGPVDPAAVAGLVDRLRGRFDTALVLTSFHQSALPTALLLRLAGVPRVAAVSTDFPGSLLDVRLSEPADAPEPVRMLQVAAGAGFALPPGDDGRLALVDVLPAVAGLPDRYVVVHPGADAPARSYPPDRWRAVVAALTRAGHAVVVTGGPDERALTSVVAAGHGLDLGARLTVAELAAVLRGADAVAVGNTGPAHLAAAVGTPVVSLFSPVVPALRWAPLTDRRVVLGDQRAACAGSRARVCPLPGHPCLAGVDPAAVVEGVQRLVGVRA</sequence>
<dbReference type="GO" id="GO:0009244">
    <property type="term" value="P:lipopolysaccharide core region biosynthetic process"/>
    <property type="evidence" value="ECO:0007669"/>
    <property type="project" value="TreeGrafter"/>
</dbReference>
<dbReference type="InterPro" id="IPR002201">
    <property type="entry name" value="Glyco_trans_9"/>
</dbReference>
<keyword evidence="2 3" id="KW-0808">Transferase</keyword>
<dbReference type="AlphaFoldDB" id="A0A1G7SY33"/>
<dbReference type="PANTHER" id="PTHR30160">
    <property type="entry name" value="TETRAACYLDISACCHARIDE 4'-KINASE-RELATED"/>
    <property type="match status" value="1"/>
</dbReference>
<dbReference type="EMBL" id="FNCF01000003">
    <property type="protein sequence ID" value="SDG27762.1"/>
    <property type="molecule type" value="Genomic_DNA"/>
</dbReference>
<dbReference type="InterPro" id="IPR051199">
    <property type="entry name" value="LPS_LOS_Heptosyltrfase"/>
</dbReference>